<sequence length="410" mass="47042">MKKIGYIVSVFPSTSATFVLNEIIMLKKNNFNIKVISLKRPNNEVIQSGVEDFLDNIIYVPNVKDGLKEIIKLIIYNLKYLIKNPIKYFKNLNVALKTKSKNVIYDFYRAVYLSQHLNIDDIDHIHSQFAHSPTNIAYFLNVLTNKKYSFTCHAVDIFVEKNRVLIEKQLENASFAITISRYNIEYIKNIIFNKKLVNKFEIVRCGIDYNNLKKIEDGNIKSKNNVKIFSVGRFVEKKGFDFLIESLKNIDRKKIDFECIIVGDGPLYNGINEKIINYGLEDKIILLGAVNSKVVKENLVNSDIFILPCVIAENGDMDGIPVSLMEAMSYEVPTISTKVSGIPELITSHKNGILVEPKDIKGLEEAIEFLIKNPEKRIEYGKNARKKIIDEFGLEENTNKLVQKFKQLIK</sequence>
<reference evidence="2 3" key="1">
    <citation type="submission" date="2013-01" db="EMBL/GenBank/DDBJ databases">
        <title>The Genome Sequence of Clostridium colicanis 209318.</title>
        <authorList>
            <consortium name="The Broad Institute Genome Sequencing Platform"/>
            <person name="Earl A."/>
            <person name="Ward D."/>
            <person name="Feldgarden M."/>
            <person name="Gevers D."/>
            <person name="Courvalin P."/>
            <person name="Lambert T."/>
            <person name="Walker B."/>
            <person name="Young S.K."/>
            <person name="Zeng Q."/>
            <person name="Gargeya S."/>
            <person name="Fitzgerald M."/>
            <person name="Haas B."/>
            <person name="Abouelleil A."/>
            <person name="Alvarado L."/>
            <person name="Arachchi H.M."/>
            <person name="Berlin A.M."/>
            <person name="Chapman S.B."/>
            <person name="Dewar J."/>
            <person name="Goldberg J."/>
            <person name="Griggs A."/>
            <person name="Gujja S."/>
            <person name="Hansen M."/>
            <person name="Howarth C."/>
            <person name="Imamovic A."/>
            <person name="Larimer J."/>
            <person name="McCowan C."/>
            <person name="Murphy C."/>
            <person name="Neiman D."/>
            <person name="Pearson M."/>
            <person name="Priest M."/>
            <person name="Roberts A."/>
            <person name="Saif S."/>
            <person name="Shea T."/>
            <person name="Sisk P."/>
            <person name="Sykes S."/>
            <person name="Wortman J."/>
            <person name="Nusbaum C."/>
            <person name="Birren B."/>
        </authorList>
    </citation>
    <scope>NUCLEOTIDE SEQUENCE [LARGE SCALE GENOMIC DNA]</scope>
    <source>
        <strain evidence="2 3">209318</strain>
    </source>
</reference>
<dbReference type="Gene3D" id="3.40.50.2000">
    <property type="entry name" value="Glycogen Phosphorylase B"/>
    <property type="match status" value="2"/>
</dbReference>
<dbReference type="AlphaFoldDB" id="N9WJA0"/>
<protein>
    <recommendedName>
        <fullName evidence="1">Glycosyl transferase family 1 domain-containing protein</fullName>
    </recommendedName>
</protein>
<accession>N9WJA0</accession>
<dbReference type="PANTHER" id="PTHR12526:SF630">
    <property type="entry name" value="GLYCOSYLTRANSFERASE"/>
    <property type="match status" value="1"/>
</dbReference>
<dbReference type="PANTHER" id="PTHR12526">
    <property type="entry name" value="GLYCOSYLTRANSFERASE"/>
    <property type="match status" value="1"/>
</dbReference>
<proteinExistence type="predicted"/>
<comment type="caution">
    <text evidence="2">The sequence shown here is derived from an EMBL/GenBank/DDBJ whole genome shotgun (WGS) entry which is preliminary data.</text>
</comment>
<dbReference type="RefSeq" id="WP_002596861.1">
    <property type="nucleotide sequence ID" value="NZ_KB850956.1"/>
</dbReference>
<evidence type="ECO:0000313" key="3">
    <source>
        <dbReference type="Proteomes" id="UP000013097"/>
    </source>
</evidence>
<dbReference type="EMBL" id="AGYT01000007">
    <property type="protein sequence ID" value="ENZ03171.1"/>
    <property type="molecule type" value="Genomic_DNA"/>
</dbReference>
<dbReference type="PATRIC" id="fig|999411.4.peg.342"/>
<organism evidence="2 3">
    <name type="scientific">Clostridium thermobutyricum</name>
    <dbReference type="NCBI Taxonomy" id="29372"/>
    <lineage>
        <taxon>Bacteria</taxon>
        <taxon>Bacillati</taxon>
        <taxon>Bacillota</taxon>
        <taxon>Clostridia</taxon>
        <taxon>Eubacteriales</taxon>
        <taxon>Clostridiaceae</taxon>
        <taxon>Clostridium</taxon>
    </lineage>
</organism>
<dbReference type="HOGENOM" id="CLU_009583_14_3_9"/>
<gene>
    <name evidence="2" type="ORF">HMPREF1092_00357</name>
</gene>
<dbReference type="eggNOG" id="COG0438">
    <property type="taxonomic scope" value="Bacteria"/>
</dbReference>
<dbReference type="InterPro" id="IPR001296">
    <property type="entry name" value="Glyco_trans_1"/>
</dbReference>
<evidence type="ECO:0000313" key="2">
    <source>
        <dbReference type="EMBL" id="ENZ03171.1"/>
    </source>
</evidence>
<dbReference type="GO" id="GO:0016757">
    <property type="term" value="F:glycosyltransferase activity"/>
    <property type="evidence" value="ECO:0007669"/>
    <property type="project" value="InterPro"/>
</dbReference>
<dbReference type="Pfam" id="PF00534">
    <property type="entry name" value="Glycos_transf_1"/>
    <property type="match status" value="1"/>
</dbReference>
<feature type="domain" description="Glycosyl transferase family 1" evidence="1">
    <location>
        <begin position="219"/>
        <end position="386"/>
    </location>
</feature>
<name>N9WJA0_9CLOT</name>
<evidence type="ECO:0000259" key="1">
    <source>
        <dbReference type="Pfam" id="PF00534"/>
    </source>
</evidence>
<dbReference type="Proteomes" id="UP000013097">
    <property type="component" value="Unassembled WGS sequence"/>
</dbReference>
<keyword evidence="3" id="KW-1185">Reference proteome</keyword>
<dbReference type="SUPFAM" id="SSF53756">
    <property type="entry name" value="UDP-Glycosyltransferase/glycogen phosphorylase"/>
    <property type="match status" value="1"/>
</dbReference>